<feature type="domain" description="DUF7495" evidence="9">
    <location>
        <begin position="1890"/>
        <end position="1956"/>
    </location>
</feature>
<feature type="domain" description="DUF7495" evidence="9">
    <location>
        <begin position="3154"/>
        <end position="3213"/>
    </location>
</feature>
<feature type="region of interest" description="Disordered" evidence="7">
    <location>
        <begin position="6836"/>
        <end position="6863"/>
    </location>
</feature>
<feature type="compositionally biased region" description="Low complexity" evidence="7">
    <location>
        <begin position="1244"/>
        <end position="1287"/>
    </location>
</feature>
<name>A0A9N8E6Z2_9STRA</name>
<feature type="domain" description="DUF7495" evidence="9">
    <location>
        <begin position="710"/>
        <end position="807"/>
    </location>
</feature>
<feature type="domain" description="DUF7495" evidence="9">
    <location>
        <begin position="2084"/>
        <end position="2179"/>
    </location>
</feature>
<feature type="domain" description="DUF7495" evidence="9">
    <location>
        <begin position="241"/>
        <end position="317"/>
    </location>
</feature>
<evidence type="ECO:0000256" key="1">
    <source>
        <dbReference type="ARBA" id="ARBA00006241"/>
    </source>
</evidence>
<dbReference type="PANTHER" id="PTHR44826">
    <property type="entry name" value="SPORE COAT PROTEIN SP85"/>
    <property type="match status" value="1"/>
</dbReference>
<feature type="region of interest" description="Disordered" evidence="7">
    <location>
        <begin position="5498"/>
        <end position="5531"/>
    </location>
</feature>
<organism evidence="10 11">
    <name type="scientific">Seminavis robusta</name>
    <dbReference type="NCBI Taxonomy" id="568900"/>
    <lineage>
        <taxon>Eukaryota</taxon>
        <taxon>Sar</taxon>
        <taxon>Stramenopiles</taxon>
        <taxon>Ochrophyta</taxon>
        <taxon>Bacillariophyta</taxon>
        <taxon>Bacillariophyceae</taxon>
        <taxon>Bacillariophycidae</taxon>
        <taxon>Naviculales</taxon>
        <taxon>Naviculaceae</taxon>
        <taxon>Seminavis</taxon>
    </lineage>
</organism>
<accession>A0A9N8E6Z2</accession>
<gene>
    <name evidence="10" type="ORF">SEMRO_689_G187500.1</name>
</gene>
<feature type="chain" id="PRO_5040247249" description="Circumsporozoite protein" evidence="8">
    <location>
        <begin position="19"/>
        <end position="6919"/>
    </location>
</feature>
<sequence length="6919" mass="754406">MAVSISLFLVILLGVVSASDVNVGAGVDVGVDVDVRDIDASKNLKTDHQTTSFAEEFITPTSTASISDEPEPNAEATKSQEKENQKNPEKEENDGIDMEALGAPFIDPKSKSSSDPDSPLTLASLDSVEKIKDQLKIHDLKPPPANDGDGAGDTTKDRNMTPPTTTTDSTVDPMTDAAVDAGAATTEEEMASTPEAAKETKEEDSETTGSIGRHRKLTAQTDWLTGNTRMYGPRETASLADGWAAANDFCHQQGGSLATAAEICPPDGNAAKSRPLFGIHKGGGGSTNPNNWVPVGNRENQWINIGDSATYPTCTFHGGAGGSGHVHGWANFIVCRSNWFKYKNVKATDVGAGADGALWVLTDYDHDVDGRGCYGIKRHDGNDSWTTIGGCALKISVGSSAHIVLANHHGDIYKYGAGGWGHLPGQTARDISVTADGSMWITKLVSGYAYGDIYRKLPTDASFVHYGTGGDRITGLGPNKIAQCSFYGGQNHIYIKQDGGSWYIAGTCDGGDVSYATDGTLWTTAAVNAQSSLGQPRKSFSSTATATKWALPVLGPSGGNIAAVSANKFFMVDSNNDLWKYEIPPKREPNGITRVFGPTETANIKSFDQAQQFCESQGGSLASSADVCPLDGSNQPFFGIQAVDQWTPVSDYHNAWIQVGTHGSNPPCISHRDIANDNPAWGLDGSTKVGPEANYVVCNMKTSIYGPSYTSNVNSYAQAQDFCLARGETLASISDICPPGSSGEPYFGIQSGDQWTPVSDYDNAWLQVGVHSGGVCKTHKEVASGADPSWGTDASSKVSAEANFIVCVSSRVLYGKSETSALTTYDQATNFCNSKGESLASIADVCPFGTYSLPYFGIESGDQWTPVSDYNNAWVQVGVHSDGVCRSHREIAGADPAWGLDGSHSEAANYIVCTSRWKKFHGITARDVGAAKDGTIWVIGTNDKGGGCYGIWKHEGNDTWVEVDGCGVRISVGNSTNVIMVGSDGKISKRSNNDWVQVTTALARDASITEDGTIWMTELVPGQDWGDIKRKRLSDTDFVQYHGGGGGDSISGLNADQATVCNSVTSLATNLLWVSGSSSWYQAGSCDNGDVSYASDGTIWTTGQQGAGSTGVPRRSTTSSTSGTTWDTAVEGGATGRYIAAVNANRFLLIDSNNTLWEYEIPETDDGWVNTGTSTPSSTPSISPSGVPSASPSRSPSIAPSESPSISPSYLPTGLPSTSPSNVPSITPSISPSALPSQQPSDRPSLVPSLSSAPSAQPSSYPSALPSISPSLAPSSTPSDQPTSTPTYAAFASNSAFASTVDERWKSEWGSLHMFGPQETNGLAIGWTAAQEFCNSQGGKLASKEEICPSTTSTPVDGIQTPDNQWAPISDGLNKWINVGQSDNLPACSRHGGAAPENIGQGHAQGWGNYVYCAPNDWYQFKGISVRDVDAAEDGTIWVISSTAVMTDCYSIHRYVSGDTWEEVRGCANRVSVGSSTNVVIVTTDGEIHQWTGRGWKLLTSPPARYASISKDGTIWMSKLVSGTDHGDIYRKLPSDNDFKYIIGGGSDHISGSGPDWVASCNSLASLSQNALLLNGGSGWYQVGTCDNGDVSIATDGTIWTTGVPSGQTSPGLPRRSISSSAAATTWDLPIQGKSCTQIVAIHADMFLLVDSGSNLWQYKVPIKMSPAADAPLFGPSDTVNVKTYEEAQRFCQSKGGNLASSRDICPSFNNWQKYTGFQATDVGAADDGTIMADVSITKDGYIWIIEKTASGGNGAIKRKHKDATTWEHIDAGFGHRISAFDVNHVVTVALKAGGGGGGIIYYNMGTGWHAMGECENGDVDLATDETVWTTGGFELHSNQVSQGLARSWNGHDLTWDPALQGHTGTNIAAVSAREFLMVDDNDNLWHYKADHPYFGIQTGDQWTPVSDYDNAWIQVGIHPSGGPTCALHREIANGADPTWGLDGSWPDAANHILCNMDKFVFGPSDTFNVTSYDDAKHFCEAKGGALAPFDDICPVPAGVNRPYFGAVGGVHWTPHGDYRNGWVEVGGDAETAMCSRHRTKYGDPRIGLGPVWGVADDKLQGEADYVVCKMEGVYLYGPDVTANVKSYDQAKQFCEARQLLLASSADICPQDGSNKPYFGIQPDDQWTPVSDYHNGWLQVGTHVANPLCSSHRDINNDDPAWGLDGSTKVGPEANFIVCSSWFHLNREETTTEIGVSGTVFEQRQKLNKLYSIPDHHLHGRISRSIARFNHPDGKQRNLCAYAEDGFNFPYTLAYYKVYPEEGSLEIKYATNLQELYTDGELRIARPSSEIGYFPIGDVIWNGGVNTTKNGTDILIPQKKALLVKGSGSALTKPLYYQNIFNASIGYLKETGPDGLPRGGSSETNGFSSNGTKVAGGEAAAPTFWHEYNGISVRDVGAAHDGTIWVISNYTVMEGCYSIHRLVEGDNWEEVRGCASGISVGSRENVIVTTTDGEIFKWSSIGWDLIPSPAARDATISRDGTIFLTELKDGTDYGDVWRKHPSDSSFVFFGGGGDRIAASGPDKVALCNSLPSINQNALWVNAGSGWYPTGACENGDVSIAADGTIWTTGSTSHQTSPGLARKSIVATGSVTTWATPIQGHSGGKIAAMSATEFVLVDSKNKLWRYENPGLQAPKTGSTRIFGPRETGPIKSYREAQKFCEIKGGSLASSSDICPSGSSSWPYFGIQDGEQWAPVSDFSNGWIQLGSHPFAPTCSLYRDTHDGMDPDWGLDGTSKKAWESNYIACSMRMFMYGPSSTAGVKTYDQAQAFCAARGGTLPSSTDICPSANTNSWNEEWGDIHMFGPNETSSLAIGWTAAEEFCSANGGSLSAIHEICPPGGNSTPVTGVQSVGDDQWAPISERENQWVNVGSGGIFSACTKHGGAAPEITGEGRDRGWGNYVFCSAIRKGWFKYSADVRDVGAAEDGTIWAIGMHDYFPGKGCYSILRNSGGDSWAEVGGCSHRISVGSSSNIVVLNFHGHIHQWTGHNWKYLHSPPARDVSITKDGTIWMTELHVGHVYRKLPMDPLFAPFGGYGDRIDGSSPDKVALCNSMSDQNLLWVHGGSHWYPPGACENGDISVAADGTIWTTGIGNGQTGPGLARKSMTSSDSATTWAAPIQGPSGRNIAAVNAYKFLLVDASNQLWEYEEPAAILPTVGTLKGGDQWIPFNDYHNGWIEIGRDENSPVCSTIRDVHGDPQWGLVEDNSVSGPNYLVCDLNRVIFGPSETTSVTSYNQAQEFCKAKGGYLASSSEICPLGASSHWINYEWFKARDIAAAEDGTMWAIGIHDYWPSDGCYSIHRRHGKDSWHEIGGCAHRISVGSKDNVIVLNFRGDIFQWTSHGWIYLNNNPKARDASITKDGTIWITTLVEGSDHGAVYRKLANETSFREFAGGTGDRIAGFTSDKVAVCNSSLSSESKMWYYDSSQWSIIGDCGDGDISIAADGTVWTTGDGNNQTIGGLARRSTSLSGSGATWASPIQGHYGKNIAAVSAREFLMIDDNFNLWHYYEAEDPYFGIQSGNQWTPVSDYINAWVQVGSNHGALGTTCGLHRDTNRIDPRWGADGSWSGAANYVVCNMRLEVYDSISTINVKTYAQAQAFCTARGGTLASSADVCPFGPKEEPYFGIQTGDQWTPVADYNNAWVQVGVHPWGAVTCGLHKDAANHDPSWGLDGSRKDAAANHIVCKTGPPPEKLVVPGDDQFHMFPDALADGPRKCFAFTTTARENQCVGISTRPDLVQEWNSDFLIVSLNDALQEESTFYAADFSKHSSTNHNSGLPSFQPPYLDGTAKDFWVCSQSELTGGLLFVMGTGRDPDDVTSTVVVTVSLPDVTADSRPFFGFKSLNTEELYTNIEVIDFNTAPTPTPAPVSTGANARRLLMASYSYRELASVNGTIAPTTISSNDTNSTNSPTAVPSSSPTATPPSLWRPIPPPGYTCLGHVWSTDDKEPSTDLVRCIQTMFVEGSKEPRQRWDSQSSIDFDELTLWEATETRTSLSPGTFISRACEACESPQEEFYSLKKQCIVGHGQVPFCAEPGTPWKVEVANQTNFNIPYAKLQPCGYEHEDKRVYGRQHNTDQEWEKYAVELYNKSGFVGWKHLGVSERLGKPYCLGSTAFGSSTFQNDLFITNIPMEGRVLEKDLKNITYGTNGELLSAKLAGDFVFLFPCIEQNPILETKKMLLDLAAEASMDGSVESGIVNIEEDLGVASRHCNPAKRQCKAKSPWGNPHICGEKEEPTKSGASKCHRSASGGICGEKFRISVQESTRTLGRAIPYGVGQDGGGKYLVLDEGKSVLLIGNAWKAFSLGSEYTVTESTTLEFDFEFRNETEGHAICLDEDTNDDVEIEGQHRCFKLAGTQVAPSWSEVWKMPQDGEERTSWKDPTSKLHYKIKVGSITEGPASGKPYIALNTNMRFLALVQDNDADTEAGLSRFSNIKLYDAQPAGGTTSLATSICTRRTELNGLYSSQGAAPAQLGASTETMMRYNDGSGASARESLCPVFDAYSPTEIPYTVQAYNMESTDFLDVQYRDATEDAVYWIHSTRFRVLRVADTVLPDGYYRLGDSLNTNFANKKSIAIVKGGGDALAPPNDYIGSFECMFNGWPHCIYWRPVCPYGYVAMGYVWTSYLSGWHKPTRDYMRCVKEDYVFPLHWVFGLQWGGNLFYGEVAHNFWPQDFLLTGTHDMTPIESWWAGDLFVLRKPCTQYGTWPYCSGRVSMWPDDEVEFHVPYAVLKPCDFHDEHKELYDSTLDSESRRKWESTAVELYKDPITGFTGYKHIAATRRYNKPYCLGTKVYGRSNQLRLKYMPHIGSHIADIAHKQIRGNFVYDPIQGYGGDYVFLFPCSTNDDIGNHKRTLEMSRIVSSTIRRDLVNKDEDLGVAASYPSLSWSKPHFCPCGEEPIKDGSGCMKVDTCYYKASICPDEVKFSTCAADYSYCQCDEGYVGNRYGAQAVTSGNGDVCVLSEDADTQQNVSFDSFDVVMKKSGLTGITVRMDRYDASDPDELHKTVKKWDAKETTVVAVDAPKNIYKQTFDGLRPGTKYQYTITETSSGSVLYDAAEQVTYCCCDCKRSSQHDDSTGRPVDIKIFQDAGVITFEFIDNSRCSEAYAFTRTDVGAGEFIKSDESLKQTFTPNFVTFAKKKCTMAAVKPGTNAADDLRFSRLQVSEPYRYCIRAVAELYSADSQHSSDDACKIHFVRWQASIKGKIVTEQGKVPVEGVKVTWQLMNLQQTAVIHEGTATTKKPGKFQIEFDVDDSINKYLNRDNAFPVRITFDKQTDVGGSEPIIHDFVCEDGTVDCSGEDGTIFYLKHLEFNEPFMAQDKTSVPVKGRVSITEHGGCPLIGADVCLMQKRANYPDAQGACVKTDGSGNFQVPATIGTTVGVKVAYFEHNIVRAPENVLDYEKGIFIDPTRRYVGNDFVDIQKAALFVEIAGGLCDMRLGRSKIEVETCSSHPPLVLPQGMWKAQHTLPAHVLNVRVVEVRDDRDKEKPPQKLHDITKFFMDKTQSKSVDLREEVAKDTEEEETSATPNDQSVGHEQQPGIPMKDVPELRFQYDGALQQEFEFGGADELALHSEKCSVDKVLPEPLVKRQAGTTYSLHVTHTGWFFEPKISLKYELMTDMYCDVMDDDIIVEIENSVGIDAKWDQFKKDLPPDEVKAYERCSPKNTCKYSVEHSEPNGVKQRAHVAPKDPKDPQKKIKFLVGRPRIDSPYRKQFKVKVTKAGVRLLTHVAEVVITGDYKLGSGKSFALPTYNPILVLRDPPGGLSQASYENVQTTMRVRSAEYEKLSDVYHTSRLHLGADIDAGSCAGLGLQFCFKTFAVSGDGLAGGMDSDDIDYKYHNEHMFTSEYTTTWSYTTSDDPMLAGQNSDVFVVPNLNVLFSETLNFKFHPETCSTNVTTETKFNLEDKKNKPAVSFLSYLYIDQHLMPTLVTKVKEYDGRWKNEPDPQNKTKLKSQHDTLAFALQSWNQTIRDYMNTTSQATQIPAREWFDKWASTKDDFFAVDPVRPSGNPAIDLVNLMQSAYLTEMKPVIGKGEHWANLAPETLTDRAVAVQGANYIEAGSQNDKKDLKETNRLQFSGGGGTMEYSMGHSGITEMSRLNHRHPNEESTFGGTVSFDMSAGPGVMIGGGFELTSVTTKSQQYVDTDGNSKETTVSFVLGDEDKDDDFVVDIFVDPMYGTFIFQKVAGTTSAPWEGEPTARGEDIDLNVVQRPNKPVLPDEPMTFTLTIANNVNDPWTSAFVVFLDHTTNPEGLSHKLGGNDLAVAHDFGPFNGVRVVTMEVWRPSRGYQFPATLIQMQADWDDIGREAKTVWLHNSMNCYGTACMGVEEPCPCIKFEEPCPAMEWAGPFEQEKKYVVNLANVADPVPLVIRNPKKADGTLASLVNDTRLESVFIYWRKLGETSSPNIACLDVSKQQRANFAAIPVDAGREDGYGYASINWFFQQVHVAETSADGVYEVFVESRCQGFTNAPDNFIKVEPEPLLIVVDRVAPKMYGMLPVRDVVVPGEEVVIVFTEEIDCSIPFNFDLTVSVAGIKDAGGVNDAKYGIFSNDLNIDCRERKLGFLFDELMGYDVLMGREMSISVTGIHDLQGNNITEAIQFKKTFANLNVNNTGSAFDMTLGEQCNGTTMSSEDAKVRITQLLNLADSTRIEILSVRCENANQTLARVKMAPSGAPSFRKLEEGADTKVDGGDHTPIGVFYALAQLSKEARERRRLTAFNVSSPDVLIDLSGNPIDFEFSVGNLELIPHESDVERYSLDDPPSTEEQLIVAVAEGIDETTLRQREQILRLEQGMKQQLAATAAMKEQLAATAAMKEHLVTQMESQMTVQTETLHAKMEALLDRAFDKQTLEKLPNRERRNSNRSKLDSSSNQQDHDAANLMSQIRLPNQQDHDAANLMSQIRLLQVLFGCSVVAIIVLQYKKNQLKASLQQ</sequence>
<feature type="region of interest" description="Disordered" evidence="7">
    <location>
        <begin position="102"/>
        <end position="121"/>
    </location>
</feature>
<evidence type="ECO:0000259" key="9">
    <source>
        <dbReference type="Pfam" id="PF24325"/>
    </source>
</evidence>
<dbReference type="SMART" id="SM00706">
    <property type="entry name" value="TECPR"/>
    <property type="match status" value="6"/>
</dbReference>
<feature type="compositionally biased region" description="Polar residues" evidence="7">
    <location>
        <begin position="1215"/>
        <end position="1242"/>
    </location>
</feature>
<dbReference type="PANTHER" id="PTHR44826:SF3">
    <property type="entry name" value="SPORE COAT PROTEIN SP85"/>
    <property type="match status" value="1"/>
</dbReference>
<feature type="domain" description="DUF7495" evidence="9">
    <location>
        <begin position="3506"/>
        <end position="3570"/>
    </location>
</feature>
<protein>
    <recommendedName>
        <fullName evidence="2">Circumsporozoite protein</fullName>
    </recommendedName>
</protein>
<feature type="domain" description="DUF7495" evidence="9">
    <location>
        <begin position="601"/>
        <end position="698"/>
    </location>
</feature>
<feature type="compositionally biased region" description="Low complexity" evidence="7">
    <location>
        <begin position="3892"/>
        <end position="3918"/>
    </location>
</feature>
<feature type="domain" description="DUF7495" evidence="9">
    <location>
        <begin position="814"/>
        <end position="915"/>
    </location>
</feature>
<feature type="compositionally biased region" description="Low complexity" evidence="7">
    <location>
        <begin position="1110"/>
        <end position="1125"/>
    </location>
</feature>
<comment type="caution">
    <text evidence="10">The sequence shown here is derived from an EMBL/GenBank/DDBJ whole genome shotgun (WGS) entry which is preliminary data.</text>
</comment>
<feature type="compositionally biased region" description="Polar residues" evidence="7">
    <location>
        <begin position="5514"/>
        <end position="5524"/>
    </location>
</feature>
<evidence type="ECO:0000313" key="10">
    <source>
        <dbReference type="EMBL" id="CAB9515004.1"/>
    </source>
</evidence>
<evidence type="ECO:0000313" key="11">
    <source>
        <dbReference type="Proteomes" id="UP001153069"/>
    </source>
</evidence>
<feature type="domain" description="DUF7495" evidence="9">
    <location>
        <begin position="1965"/>
        <end position="2070"/>
    </location>
</feature>
<evidence type="ECO:0000256" key="4">
    <source>
        <dbReference type="ARBA" id="ARBA00022737"/>
    </source>
</evidence>
<evidence type="ECO:0000256" key="3">
    <source>
        <dbReference type="ARBA" id="ARBA00022522"/>
    </source>
</evidence>
<dbReference type="InterPro" id="IPR051860">
    <property type="entry name" value="Plasmodium_CSP_Invasion"/>
</dbReference>
<feature type="region of interest" description="Disordered" evidence="7">
    <location>
        <begin position="1103"/>
        <end position="1128"/>
    </location>
</feature>
<feature type="compositionally biased region" description="Basic and acidic residues" evidence="7">
    <location>
        <begin position="78"/>
        <end position="90"/>
    </location>
</feature>
<keyword evidence="3" id="KW-0748">Sporozoite</keyword>
<dbReference type="InterPro" id="IPR006624">
    <property type="entry name" value="Beta-propeller_rpt_TECPR"/>
</dbReference>
<evidence type="ECO:0000256" key="7">
    <source>
        <dbReference type="SAM" id="MobiDB-lite"/>
    </source>
</evidence>
<proteinExistence type="inferred from homology"/>
<feature type="domain" description="DUF7495" evidence="9">
    <location>
        <begin position="2650"/>
        <end position="2744"/>
    </location>
</feature>
<feature type="compositionally biased region" description="Basic and acidic residues" evidence="7">
    <location>
        <begin position="6836"/>
        <end position="6854"/>
    </location>
</feature>
<feature type="signal peptide" evidence="8">
    <location>
        <begin position="1"/>
        <end position="18"/>
    </location>
</feature>
<feature type="domain" description="DUF7495" evidence="9">
    <location>
        <begin position="1326"/>
        <end position="1397"/>
    </location>
</feature>
<evidence type="ECO:0000256" key="5">
    <source>
        <dbReference type="ARBA" id="ARBA00033726"/>
    </source>
</evidence>
<evidence type="ECO:0000256" key="8">
    <source>
        <dbReference type="SAM" id="SignalP"/>
    </source>
</evidence>
<feature type="compositionally biased region" description="Basic and acidic residues" evidence="7">
    <location>
        <begin position="5498"/>
        <end position="5507"/>
    </location>
</feature>
<evidence type="ECO:0000256" key="2">
    <source>
        <dbReference type="ARBA" id="ARBA00021911"/>
    </source>
</evidence>
<keyword evidence="4" id="KW-0677">Repeat</keyword>
<comment type="similarity">
    <text evidence="1">Belongs to the plasmodium circumsporozoite protein family.</text>
</comment>
<dbReference type="InterPro" id="IPR055918">
    <property type="entry name" value="DUF7495"/>
</dbReference>
<comment type="function">
    <text evidence="5">In the vertebrate host, binds to highly sulfated heparan sulfate proteoglycans (HSPGs) on the surface of host hepatocytes and is required for sporozoite invasion of the host hepatocytes.</text>
</comment>
<dbReference type="Pfam" id="PF24325">
    <property type="entry name" value="DUF7495"/>
    <property type="match status" value="13"/>
</dbReference>
<feature type="region of interest" description="Disordered" evidence="7">
    <location>
        <begin position="3892"/>
        <end position="3919"/>
    </location>
</feature>
<feature type="compositionally biased region" description="Low complexity" evidence="7">
    <location>
        <begin position="1171"/>
        <end position="1209"/>
    </location>
</feature>
<feature type="compositionally biased region" description="Low complexity" evidence="7">
    <location>
        <begin position="160"/>
        <end position="185"/>
    </location>
</feature>
<dbReference type="EMBL" id="CAICTM010000688">
    <property type="protein sequence ID" value="CAB9515004.1"/>
    <property type="molecule type" value="Genomic_DNA"/>
</dbReference>
<comment type="function">
    <text evidence="6">Essential sporozoite protein. In the mosquito vector, required for sporozoite development in the oocyst, migration through the vector hemolymph and entry into the vector salivary glands. In the vertebrate host, required for sporozoite migration through the host dermis and infection of host hepatocytes. Binds to highly sulfated heparan sulfate proteoglycans (HSPGs) on the surface of host hepatocytes.</text>
</comment>
<keyword evidence="8" id="KW-0732">Signal</keyword>
<feature type="region of interest" description="Disordered" evidence="7">
    <location>
        <begin position="1164"/>
        <end position="1287"/>
    </location>
</feature>
<reference evidence="10" key="1">
    <citation type="submission" date="2020-06" db="EMBL/GenBank/DDBJ databases">
        <authorList>
            <consortium name="Plant Systems Biology data submission"/>
        </authorList>
    </citation>
    <scope>NUCLEOTIDE SEQUENCE</scope>
    <source>
        <strain evidence="10">D6</strain>
    </source>
</reference>
<feature type="domain" description="DUF7495" evidence="9">
    <location>
        <begin position="3578"/>
        <end position="3680"/>
    </location>
</feature>
<dbReference type="Pfam" id="PF06101">
    <property type="entry name" value="Vps62"/>
    <property type="match status" value="1"/>
</dbReference>
<keyword evidence="11" id="KW-1185">Reference proteome</keyword>
<dbReference type="Proteomes" id="UP001153069">
    <property type="component" value="Unassembled WGS sequence"/>
</dbReference>
<feature type="region of interest" description="Disordered" evidence="7">
    <location>
        <begin position="135"/>
        <end position="211"/>
    </location>
</feature>
<dbReference type="InterPro" id="IPR009291">
    <property type="entry name" value="Vps62"/>
</dbReference>
<feature type="region of interest" description="Disordered" evidence="7">
    <location>
        <begin position="58"/>
        <end position="96"/>
    </location>
</feature>
<dbReference type="OrthoDB" id="52514at2759"/>
<evidence type="ECO:0000256" key="6">
    <source>
        <dbReference type="ARBA" id="ARBA00045806"/>
    </source>
</evidence>
<feature type="domain" description="DUF7495" evidence="9">
    <location>
        <begin position="2812"/>
        <end position="2901"/>
    </location>
</feature>